<dbReference type="Gene3D" id="3.40.630.30">
    <property type="match status" value="1"/>
</dbReference>
<keyword evidence="2" id="KW-0808">Transferase</keyword>
<organism evidence="2 3">
    <name type="scientific">Robbsia betulipollinis</name>
    <dbReference type="NCBI Taxonomy" id="2981849"/>
    <lineage>
        <taxon>Bacteria</taxon>
        <taxon>Pseudomonadati</taxon>
        <taxon>Pseudomonadota</taxon>
        <taxon>Betaproteobacteria</taxon>
        <taxon>Burkholderiales</taxon>
        <taxon>Burkholderiaceae</taxon>
        <taxon>Robbsia</taxon>
    </lineage>
</organism>
<reference evidence="2" key="1">
    <citation type="submission" date="2022-11" db="EMBL/GenBank/DDBJ databases">
        <title>Robbsia betulipollinis sp. nov., isolated from pollen of birch (Betula pendula).</title>
        <authorList>
            <person name="Shi H."/>
            <person name="Ambika Manirajan B."/>
            <person name="Ratering S."/>
            <person name="Geissler-Plaum R."/>
            <person name="Schnell S."/>
        </authorList>
    </citation>
    <scope>NUCLEOTIDE SEQUENCE</scope>
    <source>
        <strain evidence="2">Bb-Pol-6</strain>
    </source>
</reference>
<comment type="caution">
    <text evidence="2">The sequence shown here is derived from an EMBL/GenBank/DDBJ whole genome shotgun (WGS) entry which is preliminary data.</text>
</comment>
<dbReference type="Pfam" id="PF13508">
    <property type="entry name" value="Acetyltransf_7"/>
    <property type="match status" value="1"/>
</dbReference>
<dbReference type="InterPro" id="IPR041496">
    <property type="entry name" value="YitH/HolE_GNAT"/>
</dbReference>
<keyword evidence="3" id="KW-1185">Reference proteome</keyword>
<dbReference type="SUPFAM" id="SSF55729">
    <property type="entry name" value="Acyl-CoA N-acyltransferases (Nat)"/>
    <property type="match status" value="1"/>
</dbReference>
<dbReference type="CDD" id="cd04301">
    <property type="entry name" value="NAT_SF"/>
    <property type="match status" value="1"/>
</dbReference>
<proteinExistence type="predicted"/>
<dbReference type="RefSeq" id="WP_267849155.1">
    <property type="nucleotide sequence ID" value="NZ_JAPMXC010000010.1"/>
</dbReference>
<evidence type="ECO:0000313" key="3">
    <source>
        <dbReference type="Proteomes" id="UP001082899"/>
    </source>
</evidence>
<evidence type="ECO:0000259" key="1">
    <source>
        <dbReference type="PROSITE" id="PS51186"/>
    </source>
</evidence>
<keyword evidence="2" id="KW-0012">Acyltransferase</keyword>
<dbReference type="InterPro" id="IPR016181">
    <property type="entry name" value="Acyl_CoA_acyltransferase"/>
</dbReference>
<accession>A0ABT3ZTK6</accession>
<dbReference type="PANTHER" id="PTHR47237:SF2">
    <property type="entry name" value="BLL4206 PROTEIN"/>
    <property type="match status" value="1"/>
</dbReference>
<dbReference type="EC" id="2.3.1.-" evidence="2"/>
<dbReference type="GO" id="GO:0016746">
    <property type="term" value="F:acyltransferase activity"/>
    <property type="evidence" value="ECO:0007669"/>
    <property type="project" value="UniProtKB-KW"/>
</dbReference>
<gene>
    <name evidence="2" type="ORF">OVY01_19080</name>
</gene>
<dbReference type="PANTHER" id="PTHR47237">
    <property type="entry name" value="SLL0310 PROTEIN"/>
    <property type="match status" value="1"/>
</dbReference>
<evidence type="ECO:0000313" key="2">
    <source>
        <dbReference type="EMBL" id="MCY0389255.1"/>
    </source>
</evidence>
<dbReference type="EMBL" id="JAPMXC010000010">
    <property type="protein sequence ID" value="MCY0389255.1"/>
    <property type="molecule type" value="Genomic_DNA"/>
</dbReference>
<dbReference type="Pfam" id="PF18014">
    <property type="entry name" value="Acetyltransf_18"/>
    <property type="match status" value="1"/>
</dbReference>
<sequence>MPGSHAGPISYRPFTADDIPAAHALSVKVAWPHRADDWRLLETAGTGFVAERDGEVIGTGLSWRYGADRASLGMVIVSPDHQGQGIGRQLMERLIAALEGRAILLHATPAGKPLYEKLGFRAVGTVDQHQGTVFQPPLISLPPGERLRPLGANDAPRLAELASRACGLERQALFPLLLDVADGIALDRDGELLGFALFRRFGRGFTIGPVVAPDAPGSSRAKALISHWLALNEGVFVRMDTPGDSGLTQWLEGLGMPRVDTVVKMVRGAASGPLVGEAGADANAPAAPKAFGIISQALG</sequence>
<dbReference type="Gene3D" id="3.40.630.90">
    <property type="match status" value="1"/>
</dbReference>
<dbReference type="InterPro" id="IPR052729">
    <property type="entry name" value="Acyl/Acetyltrans_Enzymes"/>
</dbReference>
<protein>
    <submittedName>
        <fullName evidence="2">GNAT family N-acetyltransferase</fullName>
        <ecNumber evidence="2">2.3.1.-</ecNumber>
    </submittedName>
</protein>
<name>A0ABT3ZTK6_9BURK</name>
<dbReference type="Proteomes" id="UP001082899">
    <property type="component" value="Unassembled WGS sequence"/>
</dbReference>
<feature type="domain" description="N-acetyltransferase" evidence="1">
    <location>
        <begin position="9"/>
        <end position="142"/>
    </location>
</feature>
<dbReference type="InterPro" id="IPR000182">
    <property type="entry name" value="GNAT_dom"/>
</dbReference>
<dbReference type="PROSITE" id="PS51186">
    <property type="entry name" value="GNAT"/>
    <property type="match status" value="1"/>
</dbReference>